<gene>
    <name evidence="1" type="ORF">CYCCA115_LOCUS2588</name>
</gene>
<evidence type="ECO:0000313" key="1">
    <source>
        <dbReference type="EMBL" id="CAJ1931877.1"/>
    </source>
</evidence>
<protein>
    <submittedName>
        <fullName evidence="1">Uncharacterized protein</fullName>
    </submittedName>
</protein>
<keyword evidence="2" id="KW-1185">Reference proteome</keyword>
<reference evidence="1" key="1">
    <citation type="submission" date="2023-08" db="EMBL/GenBank/DDBJ databases">
        <authorList>
            <person name="Audoor S."/>
            <person name="Bilcke G."/>
        </authorList>
    </citation>
    <scope>NUCLEOTIDE SEQUENCE</scope>
</reference>
<sequence>MPEYPSGSEAEDTRCTDQDIDFLSYNLTQKRNWLLHRKISGIKKDSPCNLVEGIFDAITSSEDIPPIVEDLFLEANLCQVKDVVIGWHACISQIMSITENPTDTAAEIGRERKGPNPKVENNLGLNYPDLVREHGPLRPLSELDFKGEALIQLLEKKFSSGTREENWAYNAYYKDKLYRNVLRDAKQSFLSSINEELSSSEPATLKILQAIDHKIKEGATKGGKTRIEDEMICNTNSNFVRYKDIETAHRHLSTRNNLITGIVVENARYFVLVGLNWEEERYYQIEPDMYHLSLCGADYFTWRICSDNEVKNNLEKIRVPKSTHYFLMLPLLDDISNKGDRAIGCEMRRTDTNVYDCKRSVSSKDKSAAYESCR</sequence>
<dbReference type="EMBL" id="CAKOGP040000189">
    <property type="protein sequence ID" value="CAJ1931877.1"/>
    <property type="molecule type" value="Genomic_DNA"/>
</dbReference>
<organism evidence="1 2">
    <name type="scientific">Cylindrotheca closterium</name>
    <dbReference type="NCBI Taxonomy" id="2856"/>
    <lineage>
        <taxon>Eukaryota</taxon>
        <taxon>Sar</taxon>
        <taxon>Stramenopiles</taxon>
        <taxon>Ochrophyta</taxon>
        <taxon>Bacillariophyta</taxon>
        <taxon>Bacillariophyceae</taxon>
        <taxon>Bacillariophycidae</taxon>
        <taxon>Bacillariales</taxon>
        <taxon>Bacillariaceae</taxon>
        <taxon>Cylindrotheca</taxon>
    </lineage>
</organism>
<proteinExistence type="predicted"/>
<comment type="caution">
    <text evidence="1">The sequence shown here is derived from an EMBL/GenBank/DDBJ whole genome shotgun (WGS) entry which is preliminary data.</text>
</comment>
<evidence type="ECO:0000313" key="2">
    <source>
        <dbReference type="Proteomes" id="UP001295423"/>
    </source>
</evidence>
<name>A0AAD2FHE8_9STRA</name>
<accession>A0AAD2FHE8</accession>
<dbReference type="Proteomes" id="UP001295423">
    <property type="component" value="Unassembled WGS sequence"/>
</dbReference>
<dbReference type="AlphaFoldDB" id="A0AAD2FHE8"/>